<reference evidence="1" key="2">
    <citation type="submission" date="2025-08" db="UniProtKB">
        <authorList>
            <consortium name="Ensembl"/>
        </authorList>
    </citation>
    <scope>IDENTIFICATION</scope>
</reference>
<proteinExistence type="predicted"/>
<dbReference type="AlphaFoldDB" id="A0A8C2RFF5"/>
<accession>A0A8C2RFF5</accession>
<reference evidence="1" key="1">
    <citation type="submission" date="2019-03" db="EMBL/GenBank/DDBJ databases">
        <title>Genome sequencing and reference-guided assembly of Black Bengal Goat (Capra hircus).</title>
        <authorList>
            <person name="Siddiki A.Z."/>
            <person name="Baten A."/>
            <person name="Billah M."/>
            <person name="Alam M.A.U."/>
            <person name="Shawrob K.S.M."/>
            <person name="Saha S."/>
            <person name="Chowdhury M."/>
            <person name="Rahman A.H."/>
            <person name="Stear M."/>
            <person name="Miah G."/>
            <person name="Das G.B."/>
            <person name="Hossain M.M."/>
            <person name="Kumkum M."/>
            <person name="Islam M.S."/>
            <person name="Mollah A.M."/>
            <person name="Ahsan A."/>
            <person name="Tusar F."/>
            <person name="Khan M.K.I."/>
        </authorList>
    </citation>
    <scope>NUCLEOTIDE SEQUENCE [LARGE SCALE GENOMIC DNA]</scope>
</reference>
<dbReference type="Ensembl" id="ENSCHIT00010039167.1">
    <property type="protein sequence ID" value="ENSCHIP00010027747.1"/>
    <property type="gene ID" value="ENSCHIG00010020609.1"/>
</dbReference>
<protein>
    <submittedName>
        <fullName evidence="1">Uncharacterized protein</fullName>
    </submittedName>
</protein>
<organism evidence="1">
    <name type="scientific">Capra hircus</name>
    <name type="common">Goat</name>
    <dbReference type="NCBI Taxonomy" id="9925"/>
    <lineage>
        <taxon>Eukaryota</taxon>
        <taxon>Metazoa</taxon>
        <taxon>Chordata</taxon>
        <taxon>Craniata</taxon>
        <taxon>Vertebrata</taxon>
        <taxon>Euteleostomi</taxon>
        <taxon>Mammalia</taxon>
        <taxon>Eutheria</taxon>
        <taxon>Laurasiatheria</taxon>
        <taxon>Artiodactyla</taxon>
        <taxon>Ruminantia</taxon>
        <taxon>Pecora</taxon>
        <taxon>Bovidae</taxon>
        <taxon>Caprinae</taxon>
        <taxon>Capra</taxon>
    </lineage>
</organism>
<sequence>PGRLFFGNLMGVHHVMALGSSPAACFLKCFNKGSLNVLCCPRVSSPHITSPRTVFYHMYTWEVKNEKSKRKIPLYKEDSAAGNPEDSACQNLKHDGILISDL</sequence>
<name>A0A8C2RFF5_CAPHI</name>
<evidence type="ECO:0000313" key="1">
    <source>
        <dbReference type="Ensembl" id="ENSCHIP00010027747.1"/>
    </source>
</evidence>